<name>A0A6M1R8V3_9GAMM</name>
<feature type="domain" description="FRG" evidence="1">
    <location>
        <begin position="151"/>
        <end position="258"/>
    </location>
</feature>
<evidence type="ECO:0000259" key="1">
    <source>
        <dbReference type="SMART" id="SM00901"/>
    </source>
</evidence>
<dbReference type="Proteomes" id="UP000473008">
    <property type="component" value="Unassembled WGS sequence"/>
</dbReference>
<keyword evidence="3" id="KW-1185">Reference proteome</keyword>
<accession>A0A6M1R8V3</accession>
<dbReference type="InterPro" id="IPR014966">
    <property type="entry name" value="FRG-dom"/>
</dbReference>
<proteinExistence type="predicted"/>
<sequence length="371" mass="42324">MKGQWVGEFKGTNSGKAVINIDEKLEAFSGVAYFFDYDASKPMLTAHFEIEKCNISSGIGECKSNWINPLQPGSFTEVTWDAVKQFYPNVTFPKTINISFERVGSELKVCAKTEIDTEVEGIFSISSLDAASELQVTEMSWDEFKLFVLTNQKEFIYRGQNEPWKLQTSFHRRGRYDLTRYQVEDIPQLHRALSSKTQHVFNLSNPQEHGAFLNLAQHHGYPTPLLDWSHSPYVAAFFAFRGISKHQAEQNPNKKARIYIFDSIQWRKSWVQNQNMLTGQMHLSVIDLLAIENNRMVPQQATTTVTNVADIESLIIDSEKESGNKFLQVIDIPWSERNSVVRELTLMGLTAGSLFPGLDGTCEELKEKMFE</sequence>
<evidence type="ECO:0000313" key="2">
    <source>
        <dbReference type="EMBL" id="NGN96570.1"/>
    </source>
</evidence>
<gene>
    <name evidence="2" type="ORF">G5S52_02535</name>
</gene>
<dbReference type="Pfam" id="PF08867">
    <property type="entry name" value="FRG"/>
    <property type="match status" value="1"/>
</dbReference>
<dbReference type="AlphaFoldDB" id="A0A6M1R8V3"/>
<organism evidence="2 3">
    <name type="scientific">Grimontia sedimenti</name>
    <dbReference type="NCBI Taxonomy" id="2711294"/>
    <lineage>
        <taxon>Bacteria</taxon>
        <taxon>Pseudomonadati</taxon>
        <taxon>Pseudomonadota</taxon>
        <taxon>Gammaproteobacteria</taxon>
        <taxon>Vibrionales</taxon>
        <taxon>Vibrionaceae</taxon>
        <taxon>Grimontia</taxon>
    </lineage>
</organism>
<dbReference type="SMART" id="SM00901">
    <property type="entry name" value="FRG"/>
    <property type="match status" value="1"/>
</dbReference>
<reference evidence="2 3" key="1">
    <citation type="submission" date="2020-02" db="EMBL/GenBank/DDBJ databases">
        <title>The draft genome of Grimontia sedimenta sp. nov., isolated from benthic sediments near coral reefs south of Kuwait.</title>
        <authorList>
            <person name="Mahmoud H.M."/>
            <person name="Jose L."/>
            <person name="Eapen S."/>
        </authorList>
    </citation>
    <scope>NUCLEOTIDE SEQUENCE [LARGE SCALE GENOMIC DNA]</scope>
    <source>
        <strain evidence="2 3">S25</strain>
    </source>
</reference>
<evidence type="ECO:0000313" key="3">
    <source>
        <dbReference type="Proteomes" id="UP000473008"/>
    </source>
</evidence>
<protein>
    <submittedName>
        <fullName evidence="2">FRG domain-containing protein</fullName>
    </submittedName>
</protein>
<dbReference type="EMBL" id="JAALDL010000001">
    <property type="protein sequence ID" value="NGN96570.1"/>
    <property type="molecule type" value="Genomic_DNA"/>
</dbReference>
<comment type="caution">
    <text evidence="2">The sequence shown here is derived from an EMBL/GenBank/DDBJ whole genome shotgun (WGS) entry which is preliminary data.</text>
</comment>
<dbReference type="RefSeq" id="WP_165011642.1">
    <property type="nucleotide sequence ID" value="NZ_JAALDL010000001.1"/>
</dbReference>